<gene>
    <name evidence="12" type="primary">potC</name>
    <name evidence="12" type="ORF">STABA_v1c02220</name>
</gene>
<sequence length="1042" mass="119022">MKKFFKSSYFALMLLFIYIPIFVMIVMSFNSGNNLSEWQGFSTKWYTSFLENSPFVKSILVSLFVAVVSTIVSIVIGVLAVIGLSKMRRRISNNWVRVANIPLVNADVITAVGLMLLFIFSGLKFGIFTLISAHVSFNVPYVIITVLPFMKRIDQNYLDASKDLGATTTKTIWKVVLPILLPSIVTAAAICFAMSFDDFIISYFTGGDQTNVSTFIYTAKRMQPYINVFGVFMVIIVTLILLVWNGCQFINNKSKTVKELIKKGDYKIKIRNALENKIIYWKACMENEVKTRHSKSIINWIKYRILSLQLRIKKNKNFNSKISRLEWKIALLTDEIAEAKRVKTIHTKLSEKKKQIEAKIQKLNNAKKAQKFEAVIAKINKKLYKYEKEIEWFKDRDINDKQRAKEIGEEIVKLQSESASLQKGDKDYDWYLNKIKSLTKKQKELNEGRDKAKLRETVAKLEAMKAKSISSIEETYSVWLAQKNKVFKEVSLVEAIDKKIKKLKTNNASENEIASLLEVRNTKMQEAKDVYSQKIQKAEAKLNAVKDDINKKQEKYFPDVTAEGYTSKRTRWINRSWKRLSLGVLLLGSFGLLTAAYVKNNVYDLVVGNWGSYIDTSLLTDFEKENNVKINYQQYDSNESLYNKSYTFSYDIMVPSDYMAKKLAQENKLQKIDWCRVEVLQTPNFDGAPTDCEKNNDQPISETFDKLSDTLVNVDNKTVLDTNGEPILNYAIPYLWGDVRMIWNIKNQKVIDLLSSKGIYNPDTKETDESKLSWNILWEAADLGLDVKLNEDPKNVFMFAFEKLFGNVMAVKAAPENGNLSKQQQIDLAEVEVKKLVSKSNVGIYGDQLTDKIATGDFDVTVVYNGDAIYGHSDDYESSSEGDEEGDEEETTPNEESSSDEARTRSNMSITSRIEGGNPNLESISLIPNAPAEYKPANGESVGEVKQTTNIWTDFMVISKDNRNLDLTYKFINMIYSRYAQEKIAEETGYTVPTSYVIDNPPYDGVLGEWYVPTEDGEPFDLDATWDNYMVDKFNNIIATKN</sequence>
<dbReference type="GO" id="GO:0055085">
    <property type="term" value="P:transmembrane transport"/>
    <property type="evidence" value="ECO:0007669"/>
    <property type="project" value="InterPro"/>
</dbReference>
<dbReference type="KEGG" id="stab:STABA_v1c02220"/>
<evidence type="ECO:0000256" key="5">
    <source>
        <dbReference type="ARBA" id="ARBA00022692"/>
    </source>
</evidence>
<dbReference type="RefSeq" id="WP_156005711.1">
    <property type="nucleotide sequence ID" value="NZ_CP046276.1"/>
</dbReference>
<evidence type="ECO:0000256" key="3">
    <source>
        <dbReference type="ARBA" id="ARBA00022448"/>
    </source>
</evidence>
<feature type="transmembrane region" description="Helical" evidence="8">
    <location>
        <begin position="103"/>
        <end position="121"/>
    </location>
</feature>
<keyword evidence="9" id="KW-0175">Coiled coil</keyword>
<keyword evidence="5 8" id="KW-0812">Transmembrane</keyword>
<evidence type="ECO:0000313" key="12">
    <source>
        <dbReference type="EMBL" id="QGS51589.1"/>
    </source>
</evidence>
<feature type="transmembrane region" description="Helical" evidence="8">
    <location>
        <begin position="580"/>
        <end position="598"/>
    </location>
</feature>
<evidence type="ECO:0000259" key="11">
    <source>
        <dbReference type="PROSITE" id="PS50928"/>
    </source>
</evidence>
<feature type="transmembrane region" description="Helical" evidence="8">
    <location>
        <begin position="171"/>
        <end position="196"/>
    </location>
</feature>
<protein>
    <submittedName>
        <fullName evidence="12">Spermidine/putrescine ABC transporter permease</fullName>
    </submittedName>
</protein>
<evidence type="ECO:0000256" key="8">
    <source>
        <dbReference type="RuleBase" id="RU363032"/>
    </source>
</evidence>
<feature type="transmembrane region" description="Helical" evidence="8">
    <location>
        <begin position="59"/>
        <end position="82"/>
    </location>
</feature>
<dbReference type="Gene3D" id="3.40.190.10">
    <property type="entry name" value="Periplasmic binding protein-like II"/>
    <property type="match status" value="2"/>
</dbReference>
<keyword evidence="7 8" id="KW-0472">Membrane</keyword>
<dbReference type="AlphaFoldDB" id="A0A6I6C833"/>
<feature type="coiled-coil region" evidence="9">
    <location>
        <begin position="315"/>
        <end position="389"/>
    </location>
</feature>
<feature type="domain" description="ABC transmembrane type-1" evidence="11">
    <location>
        <begin position="59"/>
        <end position="244"/>
    </location>
</feature>
<dbReference type="Pfam" id="PF02030">
    <property type="entry name" value="Lipoprotein_8"/>
    <property type="match status" value="1"/>
</dbReference>
<dbReference type="InterPro" id="IPR000044">
    <property type="entry name" value="Uncharacterised_lipoprot_MG045"/>
</dbReference>
<dbReference type="InterPro" id="IPR000515">
    <property type="entry name" value="MetI-like"/>
</dbReference>
<dbReference type="EMBL" id="CP046276">
    <property type="protein sequence ID" value="QGS51589.1"/>
    <property type="molecule type" value="Genomic_DNA"/>
</dbReference>
<feature type="transmembrane region" description="Helical" evidence="8">
    <location>
        <begin position="9"/>
        <end position="29"/>
    </location>
</feature>
<dbReference type="PANTHER" id="PTHR43848">
    <property type="entry name" value="PUTRESCINE TRANSPORT SYSTEM PERMEASE PROTEIN POTI"/>
    <property type="match status" value="1"/>
</dbReference>
<evidence type="ECO:0000256" key="2">
    <source>
        <dbReference type="ARBA" id="ARBA00007069"/>
    </source>
</evidence>
<dbReference type="Pfam" id="PF00528">
    <property type="entry name" value="BPD_transp_1"/>
    <property type="match status" value="1"/>
</dbReference>
<feature type="coiled-coil region" evidence="9">
    <location>
        <begin position="521"/>
        <end position="555"/>
    </location>
</feature>
<organism evidence="12 13">
    <name type="scientific">Spiroplasma tabanidicola</name>
    <dbReference type="NCBI Taxonomy" id="324079"/>
    <lineage>
        <taxon>Bacteria</taxon>
        <taxon>Bacillati</taxon>
        <taxon>Mycoplasmatota</taxon>
        <taxon>Mollicutes</taxon>
        <taxon>Entomoplasmatales</taxon>
        <taxon>Spiroplasmataceae</taxon>
        <taxon>Spiroplasma</taxon>
    </lineage>
</organism>
<feature type="transmembrane region" description="Helical" evidence="8">
    <location>
        <begin position="225"/>
        <end position="244"/>
    </location>
</feature>
<dbReference type="InterPro" id="IPR035906">
    <property type="entry name" value="MetI-like_sf"/>
</dbReference>
<evidence type="ECO:0000256" key="7">
    <source>
        <dbReference type="ARBA" id="ARBA00023136"/>
    </source>
</evidence>
<comment type="similarity">
    <text evidence="2">Belongs to the binding-protein-dependent transport system permease family. CysTW subfamily.</text>
</comment>
<keyword evidence="3 8" id="KW-0813">Transport</keyword>
<feature type="compositionally biased region" description="Acidic residues" evidence="10">
    <location>
        <begin position="876"/>
        <end position="899"/>
    </location>
</feature>
<accession>A0A6I6C833</accession>
<feature type="transmembrane region" description="Helical" evidence="8">
    <location>
        <begin position="127"/>
        <end position="150"/>
    </location>
</feature>
<dbReference type="InterPro" id="IPR050022">
    <property type="entry name" value="MMSYN1_0195-like"/>
</dbReference>
<keyword evidence="4" id="KW-1003">Cell membrane</keyword>
<name>A0A6I6C833_9MOLU</name>
<evidence type="ECO:0000256" key="10">
    <source>
        <dbReference type="SAM" id="MobiDB-lite"/>
    </source>
</evidence>
<dbReference type="SUPFAM" id="SSF161098">
    <property type="entry name" value="MetI-like"/>
    <property type="match status" value="1"/>
</dbReference>
<dbReference type="NCBIfam" id="NF043073">
    <property type="entry name" value="MMSYN1_0195"/>
    <property type="match status" value="1"/>
</dbReference>
<evidence type="ECO:0000256" key="9">
    <source>
        <dbReference type="SAM" id="Coils"/>
    </source>
</evidence>
<keyword evidence="6 8" id="KW-1133">Transmembrane helix</keyword>
<feature type="region of interest" description="Disordered" evidence="10">
    <location>
        <begin position="871"/>
        <end position="922"/>
    </location>
</feature>
<evidence type="ECO:0000313" key="13">
    <source>
        <dbReference type="Proteomes" id="UP000424468"/>
    </source>
</evidence>
<dbReference type="Gene3D" id="1.10.3720.10">
    <property type="entry name" value="MetI-like"/>
    <property type="match status" value="1"/>
</dbReference>
<dbReference type="CDD" id="cd06261">
    <property type="entry name" value="TM_PBP2"/>
    <property type="match status" value="1"/>
</dbReference>
<proteinExistence type="inferred from homology"/>
<evidence type="ECO:0000256" key="6">
    <source>
        <dbReference type="ARBA" id="ARBA00022989"/>
    </source>
</evidence>
<reference evidence="12 13" key="1">
    <citation type="submission" date="2019-11" db="EMBL/GenBank/DDBJ databases">
        <title>Complete genome sequence of Spiroplasma tabanidicola TAUS-1 (DSM 22603).</title>
        <authorList>
            <person name="Huang C.-T."/>
            <person name="Lin Y.-C."/>
            <person name="Kuo C.-H."/>
        </authorList>
    </citation>
    <scope>NUCLEOTIDE SEQUENCE [LARGE SCALE GENOMIC DNA]</scope>
    <source>
        <strain evidence="12 13">TAUS-1</strain>
    </source>
</reference>
<keyword evidence="13" id="KW-1185">Reference proteome</keyword>
<comment type="subcellular location">
    <subcellularLocation>
        <location evidence="1 8">Cell membrane</location>
        <topology evidence="1 8">Multi-pass membrane protein</topology>
    </subcellularLocation>
</comment>
<dbReference type="PANTHER" id="PTHR43848:SF2">
    <property type="entry name" value="PUTRESCINE TRANSPORT SYSTEM PERMEASE PROTEIN POTI"/>
    <property type="match status" value="1"/>
</dbReference>
<evidence type="ECO:0000256" key="1">
    <source>
        <dbReference type="ARBA" id="ARBA00004651"/>
    </source>
</evidence>
<evidence type="ECO:0000256" key="4">
    <source>
        <dbReference type="ARBA" id="ARBA00022475"/>
    </source>
</evidence>
<dbReference type="OrthoDB" id="9782004at2"/>
<dbReference type="Proteomes" id="UP000424468">
    <property type="component" value="Chromosome"/>
</dbReference>
<dbReference type="SUPFAM" id="SSF53850">
    <property type="entry name" value="Periplasmic binding protein-like II"/>
    <property type="match status" value="1"/>
</dbReference>
<dbReference type="PROSITE" id="PS50928">
    <property type="entry name" value="ABC_TM1"/>
    <property type="match status" value="1"/>
</dbReference>
<dbReference type="InterPro" id="IPR051789">
    <property type="entry name" value="Bact_Polyamine_Transport"/>
</dbReference>
<dbReference type="GO" id="GO:0005886">
    <property type="term" value="C:plasma membrane"/>
    <property type="evidence" value="ECO:0007669"/>
    <property type="project" value="UniProtKB-SubCell"/>
</dbReference>
<dbReference type="PRINTS" id="PR00905">
    <property type="entry name" value="MG045FAMILY"/>
</dbReference>